<sequence>MSADYEYCENSVIINIKSPFWFLLIVLFFHAFENLANIGGDYDGDSDDDDDNNVDEQFMVSFDRGVGVGGSSFHIPSPACEISIQRRDQSGK</sequence>
<protein>
    <recommendedName>
        <fullName evidence="4">Transmembrane protein</fullName>
    </recommendedName>
</protein>
<keyword evidence="3" id="KW-1185">Reference proteome</keyword>
<dbReference type="EMBL" id="JAYMYQ010000002">
    <property type="protein sequence ID" value="KAK7349414.1"/>
    <property type="molecule type" value="Genomic_DNA"/>
</dbReference>
<keyword evidence="1" id="KW-0812">Transmembrane</keyword>
<evidence type="ECO:0000313" key="3">
    <source>
        <dbReference type="Proteomes" id="UP001367508"/>
    </source>
</evidence>
<reference evidence="2 3" key="1">
    <citation type="submission" date="2024-01" db="EMBL/GenBank/DDBJ databases">
        <title>The genomes of 5 underutilized Papilionoideae crops provide insights into root nodulation and disease resistanc.</title>
        <authorList>
            <person name="Jiang F."/>
        </authorList>
    </citation>
    <scope>NUCLEOTIDE SEQUENCE [LARGE SCALE GENOMIC DNA]</scope>
    <source>
        <strain evidence="2">LVBAO_FW01</strain>
        <tissue evidence="2">Leaves</tissue>
    </source>
</reference>
<evidence type="ECO:0000313" key="2">
    <source>
        <dbReference type="EMBL" id="KAK7349414.1"/>
    </source>
</evidence>
<comment type="caution">
    <text evidence="2">The sequence shown here is derived from an EMBL/GenBank/DDBJ whole genome shotgun (WGS) entry which is preliminary data.</text>
</comment>
<evidence type="ECO:0000256" key="1">
    <source>
        <dbReference type="SAM" id="Phobius"/>
    </source>
</evidence>
<gene>
    <name evidence="2" type="ORF">VNO77_06764</name>
</gene>
<dbReference type="AlphaFoldDB" id="A0AAN9QVS9"/>
<proteinExistence type="predicted"/>
<keyword evidence="1" id="KW-1133">Transmembrane helix</keyword>
<evidence type="ECO:0008006" key="4">
    <source>
        <dbReference type="Google" id="ProtNLM"/>
    </source>
</evidence>
<name>A0AAN9QVS9_CANGL</name>
<organism evidence="2 3">
    <name type="scientific">Canavalia gladiata</name>
    <name type="common">Sword bean</name>
    <name type="synonym">Dolichos gladiatus</name>
    <dbReference type="NCBI Taxonomy" id="3824"/>
    <lineage>
        <taxon>Eukaryota</taxon>
        <taxon>Viridiplantae</taxon>
        <taxon>Streptophyta</taxon>
        <taxon>Embryophyta</taxon>
        <taxon>Tracheophyta</taxon>
        <taxon>Spermatophyta</taxon>
        <taxon>Magnoliopsida</taxon>
        <taxon>eudicotyledons</taxon>
        <taxon>Gunneridae</taxon>
        <taxon>Pentapetalae</taxon>
        <taxon>rosids</taxon>
        <taxon>fabids</taxon>
        <taxon>Fabales</taxon>
        <taxon>Fabaceae</taxon>
        <taxon>Papilionoideae</taxon>
        <taxon>50 kb inversion clade</taxon>
        <taxon>NPAAA clade</taxon>
        <taxon>indigoferoid/millettioid clade</taxon>
        <taxon>Phaseoleae</taxon>
        <taxon>Canavalia</taxon>
    </lineage>
</organism>
<keyword evidence="1" id="KW-0472">Membrane</keyword>
<feature type="transmembrane region" description="Helical" evidence="1">
    <location>
        <begin position="12"/>
        <end position="32"/>
    </location>
</feature>
<dbReference type="Proteomes" id="UP001367508">
    <property type="component" value="Unassembled WGS sequence"/>
</dbReference>
<accession>A0AAN9QVS9</accession>